<accession>A0A8C7CPC4</accession>
<dbReference type="PROSITE" id="PS00615">
    <property type="entry name" value="C_TYPE_LECTIN_1"/>
    <property type="match status" value="1"/>
</dbReference>
<evidence type="ECO:0000313" key="5">
    <source>
        <dbReference type="Proteomes" id="UP000694557"/>
    </source>
</evidence>
<dbReference type="PROSITE" id="PS50041">
    <property type="entry name" value="C_TYPE_LECTIN_2"/>
    <property type="match status" value="1"/>
</dbReference>
<reference evidence="4" key="1">
    <citation type="submission" date="2025-08" db="UniProtKB">
        <authorList>
            <consortium name="Ensembl"/>
        </authorList>
    </citation>
    <scope>IDENTIFICATION</scope>
</reference>
<evidence type="ECO:0000313" key="4">
    <source>
        <dbReference type="Ensembl" id="ENSOKIP00005009599.1"/>
    </source>
</evidence>
<keyword evidence="5" id="KW-1185">Reference proteome</keyword>
<dbReference type="Proteomes" id="UP000694557">
    <property type="component" value="Unassembled WGS sequence"/>
</dbReference>
<dbReference type="InterPro" id="IPR001304">
    <property type="entry name" value="C-type_lectin-like"/>
</dbReference>
<evidence type="ECO:0000256" key="2">
    <source>
        <dbReference type="SAM" id="SignalP"/>
    </source>
</evidence>
<reference evidence="4" key="2">
    <citation type="submission" date="2025-09" db="UniProtKB">
        <authorList>
            <consortium name="Ensembl"/>
        </authorList>
    </citation>
    <scope>IDENTIFICATION</scope>
</reference>
<dbReference type="Ensembl" id="ENSOKIT00005010168.1">
    <property type="protein sequence ID" value="ENSOKIP00005009599.1"/>
    <property type="gene ID" value="ENSOKIG00005004228.1"/>
</dbReference>
<dbReference type="PANTHER" id="PTHR45784:SF3">
    <property type="entry name" value="C-TYPE LECTIN DOMAIN FAMILY 4 MEMBER K-LIKE-RELATED"/>
    <property type="match status" value="1"/>
</dbReference>
<organism evidence="4 5">
    <name type="scientific">Oncorhynchus kisutch</name>
    <name type="common">Coho salmon</name>
    <name type="synonym">Salmo kisutch</name>
    <dbReference type="NCBI Taxonomy" id="8019"/>
    <lineage>
        <taxon>Eukaryota</taxon>
        <taxon>Metazoa</taxon>
        <taxon>Chordata</taxon>
        <taxon>Craniata</taxon>
        <taxon>Vertebrata</taxon>
        <taxon>Euteleostomi</taxon>
        <taxon>Actinopterygii</taxon>
        <taxon>Neopterygii</taxon>
        <taxon>Teleostei</taxon>
        <taxon>Protacanthopterygii</taxon>
        <taxon>Salmoniformes</taxon>
        <taxon>Salmonidae</taxon>
        <taxon>Salmoninae</taxon>
        <taxon>Oncorhynchus</taxon>
    </lineage>
</organism>
<dbReference type="InterPro" id="IPR016187">
    <property type="entry name" value="CTDL_fold"/>
</dbReference>
<protein>
    <recommendedName>
        <fullName evidence="3">C-type lectin domain-containing protein</fullName>
    </recommendedName>
</protein>
<sequence>MGWRTHLLLFLTGLYLPSPCLPYQYHFVESWITWKEAQTYCRDKYTDLVTIRNIEDMNRLMKMDRFSVNYWIGTVWIGLYDDIINSWGWSLEDSDYYGKGEAAFRHWQSGAPDNIAEQPCVVIKNGMWKNQDCKLERSFICCTGE</sequence>
<proteinExistence type="predicted"/>
<dbReference type="AlphaFoldDB" id="A0A8C7CPC4"/>
<evidence type="ECO:0000259" key="3">
    <source>
        <dbReference type="PROSITE" id="PS50041"/>
    </source>
</evidence>
<feature type="signal peptide" evidence="2">
    <location>
        <begin position="1"/>
        <end position="22"/>
    </location>
</feature>
<feature type="domain" description="C-type lectin" evidence="3">
    <location>
        <begin position="25"/>
        <end position="142"/>
    </location>
</feature>
<dbReference type="Gene3D" id="3.10.100.10">
    <property type="entry name" value="Mannose-Binding Protein A, subunit A"/>
    <property type="match status" value="1"/>
</dbReference>
<dbReference type="Pfam" id="PF00059">
    <property type="entry name" value="Lectin_C"/>
    <property type="match status" value="1"/>
</dbReference>
<keyword evidence="1" id="KW-1015">Disulfide bond</keyword>
<dbReference type="GeneTree" id="ENSGT01090000260162"/>
<dbReference type="SMART" id="SM00034">
    <property type="entry name" value="CLECT"/>
    <property type="match status" value="1"/>
</dbReference>
<dbReference type="InterPro" id="IPR018378">
    <property type="entry name" value="C-type_lectin_CS"/>
</dbReference>
<evidence type="ECO:0000256" key="1">
    <source>
        <dbReference type="ARBA" id="ARBA00023157"/>
    </source>
</evidence>
<dbReference type="InterPro" id="IPR016186">
    <property type="entry name" value="C-type_lectin-like/link_sf"/>
</dbReference>
<name>A0A8C7CPC4_ONCKI</name>
<feature type="chain" id="PRO_5034746021" description="C-type lectin domain-containing protein" evidence="2">
    <location>
        <begin position="23"/>
        <end position="145"/>
    </location>
</feature>
<dbReference type="PANTHER" id="PTHR45784">
    <property type="entry name" value="C-TYPE LECTIN DOMAIN FAMILY 20 MEMBER A-RELATED"/>
    <property type="match status" value="1"/>
</dbReference>
<dbReference type="SUPFAM" id="SSF56436">
    <property type="entry name" value="C-type lectin-like"/>
    <property type="match status" value="1"/>
</dbReference>
<keyword evidence="2" id="KW-0732">Signal</keyword>